<organism evidence="3 4">
    <name type="scientific">Linderina pennispora</name>
    <dbReference type="NCBI Taxonomy" id="61395"/>
    <lineage>
        <taxon>Eukaryota</taxon>
        <taxon>Fungi</taxon>
        <taxon>Fungi incertae sedis</taxon>
        <taxon>Zoopagomycota</taxon>
        <taxon>Kickxellomycotina</taxon>
        <taxon>Kickxellomycetes</taxon>
        <taxon>Kickxellales</taxon>
        <taxon>Kickxellaceae</taxon>
        <taxon>Linderina</taxon>
    </lineage>
</organism>
<dbReference type="InterPro" id="IPR013087">
    <property type="entry name" value="Znf_C2H2_type"/>
</dbReference>
<proteinExistence type="predicted"/>
<evidence type="ECO:0000259" key="2">
    <source>
        <dbReference type="PROSITE" id="PS50157"/>
    </source>
</evidence>
<dbReference type="PROSITE" id="PS00028">
    <property type="entry name" value="ZINC_FINGER_C2H2_1"/>
    <property type="match status" value="1"/>
</dbReference>
<dbReference type="AlphaFoldDB" id="A0A1Y1W7H1"/>
<feature type="domain" description="C2H2-type" evidence="2">
    <location>
        <begin position="128"/>
        <end position="151"/>
    </location>
</feature>
<accession>A0A1Y1W7H1</accession>
<sequence length="159" mass="18520">MADLYLGQRPRRAYSLLCQVMHLTGERQGTHIPEIGCNDFPPFCFTLGLSKRHCLLQTCYKTSCRRVVCAKSFIHTSSSQQLFYYPIPYRTLFAIHLDPLKTTTMCDFQFQHQLPYKGNFGVFRLYNYSCNICGAYFNTVHQASEHVRAEHFFPDLDDL</sequence>
<dbReference type="GO" id="GO:0008270">
    <property type="term" value="F:zinc ion binding"/>
    <property type="evidence" value="ECO:0007669"/>
    <property type="project" value="UniProtKB-KW"/>
</dbReference>
<dbReference type="OrthoDB" id="5511298at2759"/>
<dbReference type="RefSeq" id="XP_040742836.1">
    <property type="nucleotide sequence ID" value="XM_040887802.1"/>
</dbReference>
<protein>
    <recommendedName>
        <fullName evidence="2">C2H2-type domain-containing protein</fullName>
    </recommendedName>
</protein>
<name>A0A1Y1W7H1_9FUNG</name>
<evidence type="ECO:0000256" key="1">
    <source>
        <dbReference type="PROSITE-ProRule" id="PRU00042"/>
    </source>
</evidence>
<keyword evidence="4" id="KW-1185">Reference proteome</keyword>
<evidence type="ECO:0000313" key="4">
    <source>
        <dbReference type="Proteomes" id="UP000193922"/>
    </source>
</evidence>
<gene>
    <name evidence="3" type="ORF">DL89DRAFT_268134</name>
</gene>
<evidence type="ECO:0000313" key="3">
    <source>
        <dbReference type="EMBL" id="ORX69104.1"/>
    </source>
</evidence>
<keyword evidence="1" id="KW-0862">Zinc</keyword>
<keyword evidence="1" id="KW-0863">Zinc-finger</keyword>
<dbReference type="PROSITE" id="PS50157">
    <property type="entry name" value="ZINC_FINGER_C2H2_2"/>
    <property type="match status" value="1"/>
</dbReference>
<dbReference type="EMBL" id="MCFD01000008">
    <property type="protein sequence ID" value="ORX69104.1"/>
    <property type="molecule type" value="Genomic_DNA"/>
</dbReference>
<dbReference type="GeneID" id="63804450"/>
<keyword evidence="1" id="KW-0479">Metal-binding</keyword>
<comment type="caution">
    <text evidence="3">The sequence shown here is derived from an EMBL/GenBank/DDBJ whole genome shotgun (WGS) entry which is preliminary data.</text>
</comment>
<reference evidence="3 4" key="1">
    <citation type="submission" date="2016-07" db="EMBL/GenBank/DDBJ databases">
        <title>Pervasive Adenine N6-methylation of Active Genes in Fungi.</title>
        <authorList>
            <consortium name="DOE Joint Genome Institute"/>
            <person name="Mondo S.J."/>
            <person name="Dannebaum R.O."/>
            <person name="Kuo R.C."/>
            <person name="Labutti K."/>
            <person name="Haridas S."/>
            <person name="Kuo A."/>
            <person name="Salamov A."/>
            <person name="Ahrendt S.R."/>
            <person name="Lipzen A."/>
            <person name="Sullivan W."/>
            <person name="Andreopoulos W.B."/>
            <person name="Clum A."/>
            <person name="Lindquist E."/>
            <person name="Daum C."/>
            <person name="Ramamoorthy G.K."/>
            <person name="Gryganskyi A."/>
            <person name="Culley D."/>
            <person name="Magnuson J.K."/>
            <person name="James T.Y."/>
            <person name="O'Malley M.A."/>
            <person name="Stajich J.E."/>
            <person name="Spatafora J.W."/>
            <person name="Visel A."/>
            <person name="Grigoriev I.V."/>
        </authorList>
    </citation>
    <scope>NUCLEOTIDE SEQUENCE [LARGE SCALE GENOMIC DNA]</scope>
    <source>
        <strain evidence="3 4">ATCC 12442</strain>
    </source>
</reference>
<dbReference type="Proteomes" id="UP000193922">
    <property type="component" value="Unassembled WGS sequence"/>
</dbReference>